<sequence>MCLAVIHYVLYNIQAIPAERRLWHSSLALEVVIIYILNPLMYPPGNFPQKLQLTAKTTCWVYLEAESSNGNGSDNSYVPSEDELHEPCAAGNHQGIYFIREIKVQKETLTYLYNVGSINNLYKVFGFCCAFREEPKTHPTRTKRHRNTLQLEHVRANVPADFEFGLDKENIRMQPVVPPMTREEDKLEASDADLKEEWGSLNHQVTLIWHQMLHNVTALSPNRCSRQLPLYMILTVV</sequence>
<evidence type="ECO:0000313" key="1">
    <source>
        <dbReference type="EMBL" id="PCH36196.1"/>
    </source>
</evidence>
<accession>A0A2H3J1Z1</accession>
<keyword evidence="2" id="KW-1185">Reference proteome</keyword>
<dbReference type="EMBL" id="KB467871">
    <property type="protein sequence ID" value="PCH36196.1"/>
    <property type="molecule type" value="Genomic_DNA"/>
</dbReference>
<organism evidence="1 2">
    <name type="scientific">Wolfiporia cocos (strain MD-104)</name>
    <name type="common">Brown rot fungus</name>
    <dbReference type="NCBI Taxonomy" id="742152"/>
    <lineage>
        <taxon>Eukaryota</taxon>
        <taxon>Fungi</taxon>
        <taxon>Dikarya</taxon>
        <taxon>Basidiomycota</taxon>
        <taxon>Agaricomycotina</taxon>
        <taxon>Agaricomycetes</taxon>
        <taxon>Polyporales</taxon>
        <taxon>Phaeolaceae</taxon>
        <taxon>Wolfiporia</taxon>
    </lineage>
</organism>
<dbReference type="Proteomes" id="UP000218811">
    <property type="component" value="Unassembled WGS sequence"/>
</dbReference>
<protein>
    <submittedName>
        <fullName evidence="1">Uncharacterized protein</fullName>
    </submittedName>
</protein>
<reference evidence="1 2" key="1">
    <citation type="journal article" date="2012" name="Science">
        <title>The Paleozoic origin of enzymatic lignin decomposition reconstructed from 31 fungal genomes.</title>
        <authorList>
            <person name="Floudas D."/>
            <person name="Binder M."/>
            <person name="Riley R."/>
            <person name="Barry K."/>
            <person name="Blanchette R.A."/>
            <person name="Henrissat B."/>
            <person name="Martinez A.T."/>
            <person name="Otillar R."/>
            <person name="Spatafora J.W."/>
            <person name="Yadav J.S."/>
            <person name="Aerts A."/>
            <person name="Benoit I."/>
            <person name="Boyd A."/>
            <person name="Carlson A."/>
            <person name="Copeland A."/>
            <person name="Coutinho P.M."/>
            <person name="de Vries R.P."/>
            <person name="Ferreira P."/>
            <person name="Findley K."/>
            <person name="Foster B."/>
            <person name="Gaskell J."/>
            <person name="Glotzer D."/>
            <person name="Gorecki P."/>
            <person name="Heitman J."/>
            <person name="Hesse C."/>
            <person name="Hori C."/>
            <person name="Igarashi K."/>
            <person name="Jurgens J.A."/>
            <person name="Kallen N."/>
            <person name="Kersten P."/>
            <person name="Kohler A."/>
            <person name="Kuees U."/>
            <person name="Kumar T.K.A."/>
            <person name="Kuo A."/>
            <person name="LaButti K."/>
            <person name="Larrondo L.F."/>
            <person name="Lindquist E."/>
            <person name="Ling A."/>
            <person name="Lombard V."/>
            <person name="Lucas S."/>
            <person name="Lundell T."/>
            <person name="Martin R."/>
            <person name="McLaughlin D.J."/>
            <person name="Morgenstern I."/>
            <person name="Morin E."/>
            <person name="Murat C."/>
            <person name="Nagy L.G."/>
            <person name="Nolan M."/>
            <person name="Ohm R.A."/>
            <person name="Patyshakuliyeva A."/>
            <person name="Rokas A."/>
            <person name="Ruiz-Duenas F.J."/>
            <person name="Sabat G."/>
            <person name="Salamov A."/>
            <person name="Samejima M."/>
            <person name="Schmutz J."/>
            <person name="Slot J.C."/>
            <person name="St John F."/>
            <person name="Stenlid J."/>
            <person name="Sun H."/>
            <person name="Sun S."/>
            <person name="Syed K."/>
            <person name="Tsang A."/>
            <person name="Wiebenga A."/>
            <person name="Young D."/>
            <person name="Pisabarro A."/>
            <person name="Eastwood D.C."/>
            <person name="Martin F."/>
            <person name="Cullen D."/>
            <person name="Grigoriev I.V."/>
            <person name="Hibbett D.S."/>
        </authorList>
    </citation>
    <scope>NUCLEOTIDE SEQUENCE [LARGE SCALE GENOMIC DNA]</scope>
    <source>
        <strain evidence="1 2">MD-104</strain>
    </source>
</reference>
<proteinExistence type="predicted"/>
<gene>
    <name evidence="1" type="ORF">WOLCODRAFT_159473</name>
</gene>
<dbReference type="AlphaFoldDB" id="A0A2H3J1Z1"/>
<name>A0A2H3J1Z1_WOLCO</name>
<evidence type="ECO:0000313" key="2">
    <source>
        <dbReference type="Proteomes" id="UP000218811"/>
    </source>
</evidence>